<keyword evidence="4" id="KW-1185">Reference proteome</keyword>
<feature type="transmembrane region" description="Helical" evidence="1">
    <location>
        <begin position="52"/>
        <end position="77"/>
    </location>
</feature>
<dbReference type="GO" id="GO:0009103">
    <property type="term" value="P:lipopolysaccharide biosynthetic process"/>
    <property type="evidence" value="ECO:0007669"/>
    <property type="project" value="TreeGrafter"/>
</dbReference>
<feature type="transmembrane region" description="Helical" evidence="1">
    <location>
        <begin position="325"/>
        <end position="346"/>
    </location>
</feature>
<dbReference type="PANTHER" id="PTHR23028:SF53">
    <property type="entry name" value="ACYL_TRANSF_3 DOMAIN-CONTAINING PROTEIN"/>
    <property type="match status" value="1"/>
</dbReference>
<dbReference type="AlphaFoldDB" id="A0A7W9NGF8"/>
<feature type="transmembrane region" description="Helical" evidence="1">
    <location>
        <begin position="257"/>
        <end position="280"/>
    </location>
</feature>
<protein>
    <submittedName>
        <fullName evidence="3">Peptidoglycan/LPS O-acetylase OafA/YrhL</fullName>
    </submittedName>
</protein>
<feature type="domain" description="Acyltransferase 3" evidence="2">
    <location>
        <begin position="21"/>
        <end position="345"/>
    </location>
</feature>
<evidence type="ECO:0000313" key="3">
    <source>
        <dbReference type="EMBL" id="MBB5891111.1"/>
    </source>
</evidence>
<feature type="transmembrane region" description="Helical" evidence="1">
    <location>
        <begin position="24"/>
        <end position="40"/>
    </location>
</feature>
<dbReference type="EMBL" id="JACHIR010000001">
    <property type="protein sequence ID" value="MBB5891111.1"/>
    <property type="molecule type" value="Genomic_DNA"/>
</dbReference>
<feature type="transmembrane region" description="Helical" evidence="1">
    <location>
        <begin position="176"/>
        <end position="195"/>
    </location>
</feature>
<evidence type="ECO:0000313" key="4">
    <source>
        <dbReference type="Proteomes" id="UP000585638"/>
    </source>
</evidence>
<sequence>MTHPTAAGTPVRAPAAARVPSLTGLRWVAAFLVFGFHAQAEHVFGDPTAQGVVFAVFGQGATGVDFFFVLSGFVLTWSARPGTSARQVWRRRAAKVMPNHVVTWLVALAGMLYVSPRGVSLVSSVVGLFLLQSWVPVQSVYFAGNTPSWSLSCEAAFYFAFPLLLLWVNRIRDRQLWPVAIALVVVVVQIPALVLPAPTGTAYWVTYIFPLSRMVEFALGMVLARIVRAGRWIGVGLAPSMALCVLAYWLSAYLPGMFGAVAATVIPISLLVCSAAVADVNGTWSPWRHPVCVRLGELSFAFYLLHQIVLRFADKAFHLSALPTATAAGLTVGLLVVTVGAAWLLFNTVEQPMMRLLRGR</sequence>
<evidence type="ECO:0000259" key="2">
    <source>
        <dbReference type="Pfam" id="PF01757"/>
    </source>
</evidence>
<dbReference type="InterPro" id="IPR050879">
    <property type="entry name" value="Acyltransferase_3"/>
</dbReference>
<reference evidence="3 4" key="1">
    <citation type="submission" date="2020-08" db="EMBL/GenBank/DDBJ databases">
        <title>Sequencing the genomes of 1000 actinobacteria strains.</title>
        <authorList>
            <person name="Klenk H.-P."/>
        </authorList>
    </citation>
    <scope>NUCLEOTIDE SEQUENCE [LARGE SCALE GENOMIC DNA]</scope>
    <source>
        <strain evidence="3 4">DSM 43851</strain>
    </source>
</reference>
<feature type="transmembrane region" description="Helical" evidence="1">
    <location>
        <begin position="292"/>
        <end position="313"/>
    </location>
</feature>
<evidence type="ECO:0000256" key="1">
    <source>
        <dbReference type="SAM" id="Phobius"/>
    </source>
</evidence>
<proteinExistence type="predicted"/>
<dbReference type="GO" id="GO:0016747">
    <property type="term" value="F:acyltransferase activity, transferring groups other than amino-acyl groups"/>
    <property type="evidence" value="ECO:0007669"/>
    <property type="project" value="InterPro"/>
</dbReference>
<feature type="transmembrane region" description="Helical" evidence="1">
    <location>
        <begin position="201"/>
        <end position="224"/>
    </location>
</feature>
<organism evidence="3 4">
    <name type="scientific">Kutzneria kofuensis</name>
    <dbReference type="NCBI Taxonomy" id="103725"/>
    <lineage>
        <taxon>Bacteria</taxon>
        <taxon>Bacillati</taxon>
        <taxon>Actinomycetota</taxon>
        <taxon>Actinomycetes</taxon>
        <taxon>Pseudonocardiales</taxon>
        <taxon>Pseudonocardiaceae</taxon>
        <taxon>Kutzneria</taxon>
    </lineage>
</organism>
<name>A0A7W9NGF8_9PSEU</name>
<comment type="caution">
    <text evidence="3">The sequence shown here is derived from an EMBL/GenBank/DDBJ whole genome shotgun (WGS) entry which is preliminary data.</text>
</comment>
<dbReference type="InterPro" id="IPR002656">
    <property type="entry name" value="Acyl_transf_3_dom"/>
</dbReference>
<feature type="transmembrane region" description="Helical" evidence="1">
    <location>
        <begin position="231"/>
        <end position="251"/>
    </location>
</feature>
<accession>A0A7W9NGF8</accession>
<feature type="transmembrane region" description="Helical" evidence="1">
    <location>
        <begin position="149"/>
        <end position="169"/>
    </location>
</feature>
<gene>
    <name evidence="3" type="ORF">BJ998_002307</name>
</gene>
<dbReference type="GO" id="GO:0016020">
    <property type="term" value="C:membrane"/>
    <property type="evidence" value="ECO:0007669"/>
    <property type="project" value="TreeGrafter"/>
</dbReference>
<dbReference type="PANTHER" id="PTHR23028">
    <property type="entry name" value="ACETYLTRANSFERASE"/>
    <property type="match status" value="1"/>
</dbReference>
<keyword evidence="1" id="KW-1133">Transmembrane helix</keyword>
<dbReference type="RefSeq" id="WP_184860998.1">
    <property type="nucleotide sequence ID" value="NZ_BAAAWY010000044.1"/>
</dbReference>
<keyword evidence="1" id="KW-0812">Transmembrane</keyword>
<feature type="transmembrane region" description="Helical" evidence="1">
    <location>
        <begin position="97"/>
        <end position="114"/>
    </location>
</feature>
<dbReference type="Proteomes" id="UP000585638">
    <property type="component" value="Unassembled WGS sequence"/>
</dbReference>
<dbReference type="Pfam" id="PF01757">
    <property type="entry name" value="Acyl_transf_3"/>
    <property type="match status" value="1"/>
</dbReference>
<keyword evidence="1" id="KW-0472">Membrane</keyword>